<sequence length="371" mass="43040">MKSGGSYIFNDRLVYRNQEEYVVVDRPKVVQYIDAAMNQPDLDGFRKHITNLKLALENPDEDLITSNGQGFSLRLEPFLTDIKQILDAYTLERARYYAERLKKGLSEVKTTKVNDINVRRWKDYDEVFTDSLWNINRRDSSGAHLGWYWGNFIPQIPHQLMLRYTKKGELVVDPFLGSGTTLIECRRLGRHGLGVELNPKTLHKARELVEAEENRHNVITRLIVGDSRVFDFEAAIRAMGFSAIDLLLMHPPYHDIIRFGSDENDLSNAKSTRDFLHMFGEVLDNTLPLLRKGRYLGIVIGDKYSQGEWIPLGFYCMQEAMNRGLSLKSIVVKNFEETKGKRNQKALWRYRALLGGFYVFKHEYILVLRKV</sequence>
<organism evidence="6 7">
    <name type="scientific">Desulforudis audaxviator (strain MP104C)</name>
    <dbReference type="NCBI Taxonomy" id="477974"/>
    <lineage>
        <taxon>Bacteria</taxon>
        <taxon>Bacillati</taxon>
        <taxon>Bacillota</taxon>
        <taxon>Clostridia</taxon>
        <taxon>Thermoanaerobacterales</taxon>
        <taxon>Candidatus Desulforudaceae</taxon>
        <taxon>Candidatus Desulforudis</taxon>
    </lineage>
</organism>
<reference evidence="6 7" key="2">
    <citation type="journal article" date="2008" name="Science">
        <title>Environmental genomics reveals a single-species ecosystem deep within Earth.</title>
        <authorList>
            <person name="Chivian D."/>
            <person name="Brodie E.L."/>
            <person name="Alm E.J."/>
            <person name="Culley D.E."/>
            <person name="Dehal P.S."/>
            <person name="Desantis T.Z."/>
            <person name="Gihring T.M."/>
            <person name="Lapidus A."/>
            <person name="Lin L.H."/>
            <person name="Lowry S.R."/>
            <person name="Moser D.P."/>
            <person name="Richardson P.M."/>
            <person name="Southam G."/>
            <person name="Wanger G."/>
            <person name="Pratt L.M."/>
            <person name="Andersen G.L."/>
            <person name="Hazen T.C."/>
            <person name="Brockman F.J."/>
            <person name="Arkin A.P."/>
            <person name="Onstott T.C."/>
        </authorList>
    </citation>
    <scope>NUCLEOTIDE SEQUENCE [LARGE SCALE GENOMIC DNA]</scope>
    <source>
        <strain evidence="6 7">MP104C</strain>
    </source>
</reference>
<keyword evidence="7" id="KW-1185">Reference proteome</keyword>
<dbReference type="eggNOG" id="COG0863">
    <property type="taxonomic scope" value="Bacteria"/>
</dbReference>
<name>B1I6Q8_DESAP</name>
<comment type="similarity">
    <text evidence="4">Belongs to the N(4)/N(6)-methyltransferase family.</text>
</comment>
<dbReference type="GO" id="GO:0003677">
    <property type="term" value="F:DNA binding"/>
    <property type="evidence" value="ECO:0007669"/>
    <property type="project" value="InterPro"/>
</dbReference>
<reference evidence="7" key="1">
    <citation type="submission" date="2007-10" db="EMBL/GenBank/DDBJ databases">
        <title>Complete sequence of chromosome of Desulforudis audaxviator MP104C.</title>
        <authorList>
            <person name="Copeland A."/>
            <person name="Lucas S."/>
            <person name="Lapidus A."/>
            <person name="Barry K."/>
            <person name="Glavina del Rio T."/>
            <person name="Dalin E."/>
            <person name="Tice H."/>
            <person name="Bruce D."/>
            <person name="Pitluck S."/>
            <person name="Lowry S.R."/>
            <person name="Larimer F."/>
            <person name="Land M.L."/>
            <person name="Hauser L."/>
            <person name="Kyrpides N."/>
            <person name="Ivanova N.N."/>
            <person name="Richardson P."/>
        </authorList>
    </citation>
    <scope>NUCLEOTIDE SEQUENCE [LARGE SCALE GENOMIC DNA]</scope>
    <source>
        <strain evidence="7">MP104C</strain>
    </source>
</reference>
<dbReference type="InterPro" id="IPR002941">
    <property type="entry name" value="DNA_methylase_N4/N6"/>
</dbReference>
<dbReference type="Gene3D" id="3.40.50.150">
    <property type="entry name" value="Vaccinia Virus protein VP39"/>
    <property type="match status" value="2"/>
</dbReference>
<evidence type="ECO:0000256" key="2">
    <source>
        <dbReference type="ARBA" id="ARBA00022679"/>
    </source>
</evidence>
<dbReference type="GO" id="GO:0009307">
    <property type="term" value="P:DNA restriction-modification system"/>
    <property type="evidence" value="ECO:0007669"/>
    <property type="project" value="UniProtKB-KW"/>
</dbReference>
<dbReference type="REBASE" id="17248">
    <property type="entry name" value="M.DauMPORF2184P"/>
</dbReference>
<feature type="domain" description="DNA methylase N-4/N-6" evidence="5">
    <location>
        <begin position="100"/>
        <end position="205"/>
    </location>
</feature>
<dbReference type="EC" id="2.1.1.-" evidence="4"/>
<evidence type="ECO:0000313" key="6">
    <source>
        <dbReference type="EMBL" id="ACA60671.1"/>
    </source>
</evidence>
<evidence type="ECO:0000256" key="1">
    <source>
        <dbReference type="ARBA" id="ARBA00022603"/>
    </source>
</evidence>
<gene>
    <name evidence="6" type="ordered locus">Daud_2184</name>
</gene>
<dbReference type="SUPFAM" id="SSF53335">
    <property type="entry name" value="S-adenosyl-L-methionine-dependent methyltransferases"/>
    <property type="match status" value="2"/>
</dbReference>
<keyword evidence="2" id="KW-0808">Transferase</keyword>
<keyword evidence="1 6" id="KW-0489">Methyltransferase</keyword>
<keyword evidence="3" id="KW-0680">Restriction system</keyword>
<evidence type="ECO:0000256" key="3">
    <source>
        <dbReference type="ARBA" id="ARBA00022747"/>
    </source>
</evidence>
<evidence type="ECO:0000256" key="4">
    <source>
        <dbReference type="RuleBase" id="RU362026"/>
    </source>
</evidence>
<dbReference type="InterPro" id="IPR001091">
    <property type="entry name" value="RM_Methyltransferase"/>
</dbReference>
<dbReference type="RefSeq" id="WP_012303246.1">
    <property type="nucleotide sequence ID" value="NC_010424.1"/>
</dbReference>
<evidence type="ECO:0000313" key="7">
    <source>
        <dbReference type="Proteomes" id="UP000008544"/>
    </source>
</evidence>
<dbReference type="PRINTS" id="PR00508">
    <property type="entry name" value="S21N4MTFRASE"/>
</dbReference>
<dbReference type="AlphaFoldDB" id="B1I6Q8"/>
<accession>B1I6Q8</accession>
<dbReference type="EMBL" id="CP000860">
    <property type="protein sequence ID" value="ACA60671.1"/>
    <property type="molecule type" value="Genomic_DNA"/>
</dbReference>
<dbReference type="OrthoDB" id="9773571at2"/>
<dbReference type="Proteomes" id="UP000008544">
    <property type="component" value="Chromosome"/>
</dbReference>
<proteinExistence type="inferred from homology"/>
<protein>
    <recommendedName>
        <fullName evidence="4">Methyltransferase</fullName>
        <ecNumber evidence="4">2.1.1.-</ecNumber>
    </recommendedName>
</protein>
<dbReference type="GO" id="GO:0032259">
    <property type="term" value="P:methylation"/>
    <property type="evidence" value="ECO:0007669"/>
    <property type="project" value="UniProtKB-KW"/>
</dbReference>
<evidence type="ECO:0000259" key="5">
    <source>
        <dbReference type="Pfam" id="PF01555"/>
    </source>
</evidence>
<dbReference type="KEGG" id="dau:Daud_2184"/>
<dbReference type="Pfam" id="PF01555">
    <property type="entry name" value="N6_N4_Mtase"/>
    <property type="match status" value="1"/>
</dbReference>
<dbReference type="InterPro" id="IPR029063">
    <property type="entry name" value="SAM-dependent_MTases_sf"/>
</dbReference>
<dbReference type="GO" id="GO:0008170">
    <property type="term" value="F:N-methyltransferase activity"/>
    <property type="evidence" value="ECO:0007669"/>
    <property type="project" value="InterPro"/>
</dbReference>
<dbReference type="HOGENOM" id="CLU_063228_1_0_9"/>